<feature type="region of interest" description="Disordered" evidence="1">
    <location>
        <begin position="1"/>
        <end position="151"/>
    </location>
</feature>
<organism evidence="3 4">
    <name type="scientific">Seminavis robusta</name>
    <dbReference type="NCBI Taxonomy" id="568900"/>
    <lineage>
        <taxon>Eukaryota</taxon>
        <taxon>Sar</taxon>
        <taxon>Stramenopiles</taxon>
        <taxon>Ochrophyta</taxon>
        <taxon>Bacillariophyta</taxon>
        <taxon>Bacillariophyceae</taxon>
        <taxon>Bacillariophycidae</taxon>
        <taxon>Naviculales</taxon>
        <taxon>Naviculaceae</taxon>
        <taxon>Seminavis</taxon>
    </lineage>
</organism>
<dbReference type="PANTHER" id="PTHR11695:SF294">
    <property type="entry name" value="RETICULON-4-INTERACTING PROTEIN 1, MITOCHONDRIAL"/>
    <property type="match status" value="1"/>
</dbReference>
<dbReference type="OrthoDB" id="201656at2759"/>
<protein>
    <recommendedName>
        <fullName evidence="2">Alcohol dehydrogenase-like N-terminal domain-containing protein</fullName>
    </recommendedName>
</protein>
<dbReference type="Gene3D" id="3.90.180.10">
    <property type="entry name" value="Medium-chain alcohol dehydrogenases, catalytic domain"/>
    <property type="match status" value="2"/>
</dbReference>
<dbReference type="SUPFAM" id="SSF51735">
    <property type="entry name" value="NAD(P)-binding Rossmann-fold domains"/>
    <property type="match status" value="1"/>
</dbReference>
<proteinExistence type="predicted"/>
<feature type="compositionally biased region" description="Basic and acidic residues" evidence="1">
    <location>
        <begin position="103"/>
        <end position="122"/>
    </location>
</feature>
<dbReference type="InterPro" id="IPR036291">
    <property type="entry name" value="NAD(P)-bd_dom_sf"/>
</dbReference>
<dbReference type="InterPro" id="IPR011032">
    <property type="entry name" value="GroES-like_sf"/>
</dbReference>
<sequence length="504" mass="54964">MAAEPEMDGAMPADEADSKPAEEADSEPQSSEEPKEPSPHQQPPTETESPEAEPTEKEAPAQPSTESAEPKPPEVTETSNEKDDVDPPTENADTPKDSQPSETAKEEAVPEPSSEKEQEQHQQEVAAAAAKSEPPQPEEKEEISSASRANITPPVRTGIMKAAIATGIKDFDEYIHVHEFWPQPTLATAKDGKTGKPVLQLLEEKHMIVKVLACGVAPGDCRLFKGKTDLMQLPMSGRPYVIGSDICGIVTEVGEDESYYKVGDKIIARFDEPQAYGMCAEYACVKTHLSEKCPASIPATEACTLASSASAAKLVAEKFIQKDSRVLLLGGSELVKSLGVDRVIDYRVENWWELEKEFGENPFDVVVDLVNGQNWQKGACSGTTVLKSKLPYVQLLSGVETEIDMGMGYISMVPFVFTILGRSLYAKLHWSCPTWEVPQGLELKPGHLKALLEDIAEKRIRVVLDPASPFEFTTEGVRAAMKLQNSIHAHGKVVIEIAKEESSD</sequence>
<dbReference type="PANTHER" id="PTHR11695">
    <property type="entry name" value="ALCOHOL DEHYDROGENASE RELATED"/>
    <property type="match status" value="1"/>
</dbReference>
<dbReference type="Pfam" id="PF13602">
    <property type="entry name" value="ADH_zinc_N_2"/>
    <property type="match status" value="1"/>
</dbReference>
<accession>A0A9N8HEQ7</accession>
<keyword evidence="4" id="KW-1185">Reference proteome</keyword>
<name>A0A9N8HEQ7_9STRA</name>
<dbReference type="SUPFAM" id="SSF50129">
    <property type="entry name" value="GroES-like"/>
    <property type="match status" value="1"/>
</dbReference>
<feature type="compositionally biased region" description="Low complexity" evidence="1">
    <location>
        <begin position="123"/>
        <end position="133"/>
    </location>
</feature>
<dbReference type="Gene3D" id="3.40.50.720">
    <property type="entry name" value="NAD(P)-binding Rossmann-like Domain"/>
    <property type="match status" value="1"/>
</dbReference>
<evidence type="ECO:0000313" key="4">
    <source>
        <dbReference type="Proteomes" id="UP001153069"/>
    </source>
</evidence>
<evidence type="ECO:0000256" key="1">
    <source>
        <dbReference type="SAM" id="MobiDB-lite"/>
    </source>
</evidence>
<evidence type="ECO:0000313" key="3">
    <source>
        <dbReference type="EMBL" id="CAB9512273.1"/>
    </source>
</evidence>
<dbReference type="Proteomes" id="UP001153069">
    <property type="component" value="Unassembled WGS sequence"/>
</dbReference>
<reference evidence="3" key="1">
    <citation type="submission" date="2020-06" db="EMBL/GenBank/DDBJ databases">
        <authorList>
            <consortium name="Plant Systems Biology data submission"/>
        </authorList>
    </citation>
    <scope>NUCLEOTIDE SEQUENCE</scope>
    <source>
        <strain evidence="3">D6</strain>
    </source>
</reference>
<dbReference type="InterPro" id="IPR050700">
    <property type="entry name" value="YIM1/Zinc_Alcohol_DH_Fams"/>
</dbReference>
<comment type="caution">
    <text evidence="3">The sequence shown here is derived from an EMBL/GenBank/DDBJ whole genome shotgun (WGS) entry which is preliminary data.</text>
</comment>
<feature type="domain" description="Alcohol dehydrogenase-like N-terminal" evidence="2">
    <location>
        <begin position="204"/>
        <end position="288"/>
    </location>
</feature>
<dbReference type="EMBL" id="CAICTM010000526">
    <property type="protein sequence ID" value="CAB9512273.1"/>
    <property type="molecule type" value="Genomic_DNA"/>
</dbReference>
<feature type="compositionally biased region" description="Basic and acidic residues" evidence="1">
    <location>
        <begin position="68"/>
        <end position="82"/>
    </location>
</feature>
<dbReference type="AlphaFoldDB" id="A0A9N8HEQ7"/>
<gene>
    <name evidence="3" type="ORF">SEMRO_527_G160580.2</name>
</gene>
<dbReference type="Pfam" id="PF08240">
    <property type="entry name" value="ADH_N"/>
    <property type="match status" value="1"/>
</dbReference>
<dbReference type="InterPro" id="IPR013154">
    <property type="entry name" value="ADH-like_N"/>
</dbReference>
<evidence type="ECO:0000259" key="2">
    <source>
        <dbReference type="Pfam" id="PF08240"/>
    </source>
</evidence>